<dbReference type="AlphaFoldDB" id="A0A2G6EBD4"/>
<gene>
    <name evidence="2" type="ORF">CSB45_01815</name>
</gene>
<name>A0A2G6EBD4_9BACT</name>
<evidence type="ECO:0000256" key="1">
    <source>
        <dbReference type="SAM" id="Phobius"/>
    </source>
</evidence>
<keyword evidence="1" id="KW-0472">Membrane</keyword>
<keyword evidence="1" id="KW-0812">Transmembrane</keyword>
<feature type="transmembrane region" description="Helical" evidence="1">
    <location>
        <begin position="282"/>
        <end position="300"/>
    </location>
</feature>
<sequence>MNMLHHSSIKDNNFFLIPHRCPLDKIADRVTKSRYRALGKTFCSSRFRGTSIAKHEGAYQIIAWQRNVARLQKMDVSLPTIVSLNLDQQRIIQDIALDPSFAGSQGLSCSQSYLQRMLTKHLEGRPFTLAHIDIMSIKFLHCLHLQEVLQGALAFLEQHETSVCYNVDEIETGEAIDEGSDIRIVDVYEDSNGTSLSWELTLLDYKDRLCFGKNGEIRRIDHLDIVFSSSSSKGEDIHLQTTIHGDTPERIIAALLRFTLKCWKGLACQIQTKQKTFYNTNAFPISLIGLIVQSLGIVIFSNNYNYFQHILAALQREQGIPLCIGIVEHIEEAQTYFPEFSLEDVYS</sequence>
<dbReference type="EMBL" id="PDPS01000020">
    <property type="protein sequence ID" value="PID59162.1"/>
    <property type="molecule type" value="Genomic_DNA"/>
</dbReference>
<evidence type="ECO:0000313" key="3">
    <source>
        <dbReference type="Proteomes" id="UP000229740"/>
    </source>
</evidence>
<dbReference type="Proteomes" id="UP000229740">
    <property type="component" value="Unassembled WGS sequence"/>
</dbReference>
<reference evidence="2 3" key="1">
    <citation type="submission" date="2017-10" db="EMBL/GenBank/DDBJ databases">
        <title>Novel microbial diversity and functional potential in the marine mammal oral microbiome.</title>
        <authorList>
            <person name="Dudek N.K."/>
            <person name="Sun C.L."/>
            <person name="Burstein D."/>
            <person name="Kantor R.S."/>
            <person name="Aliaga Goltsman D.S."/>
            <person name="Bik E.M."/>
            <person name="Thomas B.C."/>
            <person name="Banfield J.F."/>
            <person name="Relman D.A."/>
        </authorList>
    </citation>
    <scope>NUCLEOTIDE SEQUENCE [LARGE SCALE GENOMIC DNA]</scope>
    <source>
        <strain evidence="2">DOLZORAL124_49_17</strain>
    </source>
</reference>
<proteinExistence type="predicted"/>
<evidence type="ECO:0000313" key="2">
    <source>
        <dbReference type="EMBL" id="PID59162.1"/>
    </source>
</evidence>
<accession>A0A2G6EBD4</accession>
<keyword evidence="1" id="KW-1133">Transmembrane helix</keyword>
<organism evidence="2 3">
    <name type="scientific">candidate division KSB3 bacterium</name>
    <dbReference type="NCBI Taxonomy" id="2044937"/>
    <lineage>
        <taxon>Bacteria</taxon>
        <taxon>candidate division KSB3</taxon>
    </lineage>
</organism>
<protein>
    <submittedName>
        <fullName evidence="2">Uncharacterized protein</fullName>
    </submittedName>
</protein>
<comment type="caution">
    <text evidence="2">The sequence shown here is derived from an EMBL/GenBank/DDBJ whole genome shotgun (WGS) entry which is preliminary data.</text>
</comment>